<reference evidence="3" key="1">
    <citation type="journal article" date="2016" name="Infect. Genet. Evol.">
        <title>Cycloviruses, gemycircularviruses and other novel replication-associated protein encoding circular viruses in Pacific flying fox (Pteropus tonganus) faeces.</title>
        <authorList>
            <person name="Male M.F."/>
            <person name="Kraberger S."/>
            <person name="Stainton D."/>
            <person name="Kami V."/>
            <person name="Varsani A."/>
        </authorList>
    </citation>
    <scope>NUCLEOTIDE SEQUENCE [LARGE SCALE GENOMIC DNA]</scope>
</reference>
<proteinExistence type="predicted"/>
<sequence length="305" mass="34572">MAYARSSTRRSYRRSSRYARRKIPHTRRRYVKRTSRTPYRRKMTQKKILNLTSIKKRDTMLSLTNVIGDRSRPTSYTSNDAVLSGGAQPYIIPWVATARTTTVNGTKQGTIATSATRSSTTCYIRGLREDVEINVFTGCPWQWRRIVFFSKGLPNAVGTPGSNFYYFNVTAEGYHRTVNEIYGAYANGLNAFLFKGTEGSDWNDLMIAPVDTTRVTVIYDKTRTIASGNEEGVIRKYKMWHGVNKNLTYDDDEFGGDETTSNLSTLSKVGCGDMMVVDIFKPRGGSAGKDRMAFKPNVTLYWHEK</sequence>
<evidence type="ECO:0000313" key="3">
    <source>
        <dbReference type="Proteomes" id="UP000103890"/>
    </source>
</evidence>
<organism evidence="2 3">
    <name type="scientific">Pacific flying fox faeces associated gemycircularvirus-10</name>
    <dbReference type="NCBI Taxonomy" id="1795989"/>
    <lineage>
        <taxon>Viruses</taxon>
        <taxon>Monodnaviria</taxon>
        <taxon>Shotokuvirae</taxon>
        <taxon>Cressdnaviricota</taxon>
        <taxon>Repensiviricetes</taxon>
        <taxon>Geplafuvirales</taxon>
        <taxon>Genomoviridae</taxon>
        <taxon>Gemycircularvirus</taxon>
        <taxon>Gemycircularvirus ptero1</taxon>
    </lineage>
</organism>
<feature type="compositionally biased region" description="Basic residues" evidence="1">
    <location>
        <begin position="7"/>
        <end position="24"/>
    </location>
</feature>
<dbReference type="Proteomes" id="UP000103890">
    <property type="component" value="Segment"/>
</dbReference>
<feature type="region of interest" description="Disordered" evidence="1">
    <location>
        <begin position="1"/>
        <end position="24"/>
    </location>
</feature>
<dbReference type="EMBL" id="KT732805">
    <property type="protein sequence ID" value="AMH87704.1"/>
    <property type="molecule type" value="Genomic_DNA"/>
</dbReference>
<evidence type="ECO:0000313" key="2">
    <source>
        <dbReference type="EMBL" id="AMH87704.1"/>
    </source>
</evidence>
<accession>A0A140CTP7</accession>
<evidence type="ECO:0000256" key="1">
    <source>
        <dbReference type="SAM" id="MobiDB-lite"/>
    </source>
</evidence>
<protein>
    <submittedName>
        <fullName evidence="2">Capsid protein</fullName>
    </submittedName>
</protein>
<name>A0A140CTP7_9VIRU</name>